<evidence type="ECO:0000313" key="3">
    <source>
        <dbReference type="Proteomes" id="UP001214576"/>
    </source>
</evidence>
<dbReference type="AlphaFoldDB" id="A0AAD4UEM1"/>
<feature type="region of interest" description="Disordered" evidence="1">
    <location>
        <begin position="89"/>
        <end position="108"/>
    </location>
</feature>
<dbReference type="EMBL" id="JAKZEL010000005">
    <property type="protein sequence ID" value="KAI4543269.1"/>
    <property type="molecule type" value="Genomic_DNA"/>
</dbReference>
<sequence>MRSACACAALGPAAAPGRSRSADLCSLCPRSQSAETALPHDWPHQPVFTKHLVCADGNTTDKKQARINHQREKPILTYSSLKIKVNMGSKVRFPGESRQDPKKPQQTHGMEFTALEAGISRGSGNTESIEMVCKIHTSVTYNASCTDHKPLQGK</sequence>
<reference evidence="2" key="1">
    <citation type="submission" date="2022-03" db="EMBL/GenBank/DDBJ databases">
        <title>Genomic analyses of argali, domestic sheep and their hybrids provide insights into chromosomal evolution, heterosis and genetic basis of agronomic traits.</title>
        <authorList>
            <person name="Li M."/>
        </authorList>
    </citation>
    <scope>NUCLEOTIDE SEQUENCE</scope>
    <source>
        <strain evidence="2">CAU-MHL-2022a</strain>
        <tissue evidence="2">Skin</tissue>
    </source>
</reference>
<feature type="non-terminal residue" evidence="2">
    <location>
        <position position="154"/>
    </location>
</feature>
<organism evidence="2 3">
    <name type="scientific">Ovis ammon polii</name>
    <dbReference type="NCBI Taxonomy" id="230172"/>
    <lineage>
        <taxon>Eukaryota</taxon>
        <taxon>Metazoa</taxon>
        <taxon>Chordata</taxon>
        <taxon>Craniata</taxon>
        <taxon>Vertebrata</taxon>
        <taxon>Euteleostomi</taxon>
        <taxon>Mammalia</taxon>
        <taxon>Eutheria</taxon>
        <taxon>Laurasiatheria</taxon>
        <taxon>Artiodactyla</taxon>
        <taxon>Ruminantia</taxon>
        <taxon>Pecora</taxon>
        <taxon>Bovidae</taxon>
        <taxon>Caprinae</taxon>
        <taxon>Ovis</taxon>
    </lineage>
</organism>
<proteinExistence type="predicted"/>
<evidence type="ECO:0000256" key="1">
    <source>
        <dbReference type="SAM" id="MobiDB-lite"/>
    </source>
</evidence>
<feature type="compositionally biased region" description="Basic and acidic residues" evidence="1">
    <location>
        <begin position="93"/>
        <end position="103"/>
    </location>
</feature>
<accession>A0AAD4UEM1</accession>
<evidence type="ECO:0000313" key="2">
    <source>
        <dbReference type="EMBL" id="KAI4543269.1"/>
    </source>
</evidence>
<dbReference type="Proteomes" id="UP001214576">
    <property type="component" value="Unassembled WGS sequence"/>
</dbReference>
<gene>
    <name evidence="2" type="ORF">MG293_006063</name>
</gene>
<name>A0AAD4UEM1_OVIAM</name>
<comment type="caution">
    <text evidence="2">The sequence shown here is derived from an EMBL/GenBank/DDBJ whole genome shotgun (WGS) entry which is preliminary data.</text>
</comment>
<keyword evidence="3" id="KW-1185">Reference proteome</keyword>
<protein>
    <submittedName>
        <fullName evidence="2">Uncharacterized protein</fullName>
    </submittedName>
</protein>